<organism evidence="1 2">
    <name type="scientific">Aurantiacibacter sediminis</name>
    <dbReference type="NCBI Taxonomy" id="2793064"/>
    <lineage>
        <taxon>Bacteria</taxon>
        <taxon>Pseudomonadati</taxon>
        <taxon>Pseudomonadota</taxon>
        <taxon>Alphaproteobacteria</taxon>
        <taxon>Sphingomonadales</taxon>
        <taxon>Erythrobacteraceae</taxon>
        <taxon>Aurantiacibacter</taxon>
    </lineage>
</organism>
<dbReference type="Proteomes" id="UP000602442">
    <property type="component" value="Unassembled WGS sequence"/>
</dbReference>
<protein>
    <submittedName>
        <fullName evidence="1">DUF3572 family protein</fullName>
    </submittedName>
</protein>
<evidence type="ECO:0000313" key="2">
    <source>
        <dbReference type="Proteomes" id="UP000602442"/>
    </source>
</evidence>
<proteinExistence type="predicted"/>
<dbReference type="RefSeq" id="WP_197920219.1">
    <property type="nucleotide sequence ID" value="NZ_CAWPTA010000006.1"/>
</dbReference>
<dbReference type="InterPro" id="IPR021955">
    <property type="entry name" value="DUF3572"/>
</dbReference>
<keyword evidence="2" id="KW-1185">Reference proteome</keyword>
<evidence type="ECO:0000313" key="1">
    <source>
        <dbReference type="EMBL" id="MBH5321569.1"/>
    </source>
</evidence>
<accession>A0ABS0N3I8</accession>
<name>A0ABS0N3I8_9SPHN</name>
<sequence length="85" mass="9080">MMSADASALALAALGWIMQSDDRAHRFLDLTGLTPDGLRAAIGDEATHRAVFEFLAAYEPDLIAAANALNVQPETFARAHREIGA</sequence>
<reference evidence="1 2" key="1">
    <citation type="submission" date="2020-11" db="EMBL/GenBank/DDBJ databases">
        <title>Erythrobacter sediminis sp. nov., a marine bacterium from a tidal flat of Garorim Bay.</title>
        <authorList>
            <person name="Kim D."/>
            <person name="Yoo Y."/>
            <person name="Kim J.-J."/>
        </authorList>
    </citation>
    <scope>NUCLEOTIDE SEQUENCE [LARGE SCALE GENOMIC DNA]</scope>
    <source>
        <strain evidence="1 2">JGD-13</strain>
    </source>
</reference>
<dbReference type="Pfam" id="PF12096">
    <property type="entry name" value="DUF3572"/>
    <property type="match status" value="1"/>
</dbReference>
<comment type="caution">
    <text evidence="1">The sequence shown here is derived from an EMBL/GenBank/DDBJ whole genome shotgun (WGS) entry which is preliminary data.</text>
</comment>
<dbReference type="EMBL" id="JAEANY010000001">
    <property type="protein sequence ID" value="MBH5321569.1"/>
    <property type="molecule type" value="Genomic_DNA"/>
</dbReference>
<gene>
    <name evidence="1" type="ORF">I5L03_03080</name>
</gene>